<dbReference type="EMBL" id="CCXZ01000025">
    <property type="protein sequence ID" value="CEG14779.1"/>
    <property type="molecule type" value="Genomic_DNA"/>
</dbReference>
<name>A0A0U5G4F1_XANCI</name>
<comment type="caution">
    <text evidence="2">The sequence shown here is derived from an EMBL/GenBank/DDBJ whole genome shotgun (WGS) entry which is preliminary data.</text>
</comment>
<protein>
    <submittedName>
        <fullName evidence="2">Uncharacterized protein</fullName>
    </submittedName>
</protein>
<dbReference type="AlphaFoldDB" id="A0A0U5G4F1"/>
<keyword evidence="1" id="KW-0472">Membrane</keyword>
<proteinExistence type="predicted"/>
<dbReference type="RefSeq" id="WP_058958810.1">
    <property type="nucleotide sequence ID" value="NZ_CP020883.1"/>
</dbReference>
<keyword evidence="3" id="KW-1185">Reference proteome</keyword>
<evidence type="ECO:0000313" key="2">
    <source>
        <dbReference type="EMBL" id="CEG14779.1"/>
    </source>
</evidence>
<keyword evidence="1" id="KW-1133">Transmembrane helix</keyword>
<keyword evidence="1" id="KW-0812">Transmembrane</keyword>
<accession>A0A0U5G4F1</accession>
<sequence length="258" mass="27119">MTTIAELADFNPELHLFRDDDRTLVVFDTNLACDQKRAPRSVALKPFDSITLKIEGFDQPEDKDGATVVKGIIALEASDGSHTLANCELVFAPAPQKGGKKRTAQTAAEPVFPVADVEYLVRQRVSDALSAALVRYGSVLETVPYAAPTGAVAVQAPAQGTGLLTAPPRPLVGGNGVAANDKAGWKRYAVAAAIPLVLVAGFFAVIGKKKDPLEMAVANAMAQDPKMIEAQVNLTQETLKQMGLDPGKAADLGCLAAQ</sequence>
<feature type="transmembrane region" description="Helical" evidence="1">
    <location>
        <begin position="188"/>
        <end position="206"/>
    </location>
</feature>
<evidence type="ECO:0000313" key="3">
    <source>
        <dbReference type="Proteomes" id="UP000052230"/>
    </source>
</evidence>
<reference evidence="2 3" key="1">
    <citation type="submission" date="2014-09" db="EMBL/GenBank/DDBJ databases">
        <authorList>
            <person name="Regsiter A."/>
        </authorList>
    </citation>
    <scope>NUCLEOTIDE SEQUENCE [LARGE SCALE GENOMIC DNA]</scope>
</reference>
<dbReference type="Proteomes" id="UP000052230">
    <property type="component" value="Unassembled WGS sequence"/>
</dbReference>
<evidence type="ECO:0000256" key="1">
    <source>
        <dbReference type="SAM" id="Phobius"/>
    </source>
</evidence>
<gene>
    <name evidence="2" type="ORF">XAC3562_1200102</name>
</gene>
<organism evidence="2 3">
    <name type="scientific">Xanthomonas citri pv. citri</name>
    <dbReference type="NCBI Taxonomy" id="611301"/>
    <lineage>
        <taxon>Bacteria</taxon>
        <taxon>Pseudomonadati</taxon>
        <taxon>Pseudomonadota</taxon>
        <taxon>Gammaproteobacteria</taxon>
        <taxon>Lysobacterales</taxon>
        <taxon>Lysobacteraceae</taxon>
        <taxon>Xanthomonas</taxon>
    </lineage>
</organism>